<organism evidence="1 2">
    <name type="scientific">Lutibaculum baratangense AMV1</name>
    <dbReference type="NCBI Taxonomy" id="631454"/>
    <lineage>
        <taxon>Bacteria</taxon>
        <taxon>Pseudomonadati</taxon>
        <taxon>Pseudomonadota</taxon>
        <taxon>Alphaproteobacteria</taxon>
        <taxon>Hyphomicrobiales</taxon>
        <taxon>Tepidamorphaceae</taxon>
        <taxon>Lutibaculum</taxon>
    </lineage>
</organism>
<name>V4R3C1_9HYPH</name>
<accession>V4R3C1</accession>
<dbReference type="AlphaFoldDB" id="V4R3C1"/>
<sequence length="51" mass="5614">MIDFPAGQTTDAWLFAEDVCARHQVPLDIHDARTTTAAFAERVVSRGLILS</sequence>
<keyword evidence="2" id="KW-1185">Reference proteome</keyword>
<protein>
    <submittedName>
        <fullName evidence="1">Uncharacterized protein</fullName>
    </submittedName>
</protein>
<gene>
    <name evidence="1" type="ORF">N177_0912</name>
</gene>
<evidence type="ECO:0000313" key="2">
    <source>
        <dbReference type="Proteomes" id="UP000017819"/>
    </source>
</evidence>
<comment type="caution">
    <text evidence="1">The sequence shown here is derived from an EMBL/GenBank/DDBJ whole genome shotgun (WGS) entry which is preliminary data.</text>
</comment>
<reference evidence="1 2" key="1">
    <citation type="journal article" date="2014" name="Genome Announc.">
        <title>Draft Genome Sequence of Lutibaculum baratangense Strain AMV1T, Isolated from a Mud Volcano in Andamans, India.</title>
        <authorList>
            <person name="Singh A."/>
            <person name="Sreenivas A."/>
            <person name="Sathyanarayana Reddy G."/>
            <person name="Pinnaka A.K."/>
            <person name="Shivaji S."/>
        </authorList>
    </citation>
    <scope>NUCLEOTIDE SEQUENCE [LARGE SCALE GENOMIC DNA]</scope>
    <source>
        <strain evidence="1 2">AMV1</strain>
    </source>
</reference>
<dbReference type="Proteomes" id="UP000017819">
    <property type="component" value="Unassembled WGS sequence"/>
</dbReference>
<proteinExistence type="predicted"/>
<dbReference type="EMBL" id="AWXZ01000015">
    <property type="protein sequence ID" value="ESR26412.1"/>
    <property type="molecule type" value="Genomic_DNA"/>
</dbReference>
<evidence type="ECO:0000313" key="1">
    <source>
        <dbReference type="EMBL" id="ESR26412.1"/>
    </source>
</evidence>